<comment type="caution">
    <text evidence="1">The sequence shown here is derived from an EMBL/GenBank/DDBJ whole genome shotgun (WGS) entry which is preliminary data.</text>
</comment>
<evidence type="ECO:0000313" key="2">
    <source>
        <dbReference type="Proteomes" id="UP001218218"/>
    </source>
</evidence>
<dbReference type="Proteomes" id="UP001218218">
    <property type="component" value="Unassembled WGS sequence"/>
</dbReference>
<name>A0AAD6ZI29_9AGAR</name>
<protein>
    <submittedName>
        <fullName evidence="1">Uncharacterized protein</fullName>
    </submittedName>
</protein>
<keyword evidence="2" id="KW-1185">Reference proteome</keyword>
<evidence type="ECO:0000313" key="1">
    <source>
        <dbReference type="EMBL" id="KAJ7323588.1"/>
    </source>
</evidence>
<sequence>MHGTFSTFRWAVVYLAFVQKFKDPIGTLQALQRLTDLHMSLEDNETALHLFQTALGSGTKMHIHRLRAECMVGIGEIMIRRCDPMQVTEMLGAAHPLFVLLSRMKDAALGKSHSVHAIRDGADESTGFVSFDFKCSGSPPAPESSFKKLENLSKLPWNQELRVTKIPNYPIVE</sequence>
<reference evidence="1" key="1">
    <citation type="submission" date="2023-03" db="EMBL/GenBank/DDBJ databases">
        <title>Massive genome expansion in bonnet fungi (Mycena s.s.) driven by repeated elements and novel gene families across ecological guilds.</title>
        <authorList>
            <consortium name="Lawrence Berkeley National Laboratory"/>
            <person name="Harder C.B."/>
            <person name="Miyauchi S."/>
            <person name="Viragh M."/>
            <person name="Kuo A."/>
            <person name="Thoen E."/>
            <person name="Andreopoulos B."/>
            <person name="Lu D."/>
            <person name="Skrede I."/>
            <person name="Drula E."/>
            <person name="Henrissat B."/>
            <person name="Morin E."/>
            <person name="Kohler A."/>
            <person name="Barry K."/>
            <person name="LaButti K."/>
            <person name="Morin E."/>
            <person name="Salamov A."/>
            <person name="Lipzen A."/>
            <person name="Mereny Z."/>
            <person name="Hegedus B."/>
            <person name="Baldrian P."/>
            <person name="Stursova M."/>
            <person name="Weitz H."/>
            <person name="Taylor A."/>
            <person name="Grigoriev I.V."/>
            <person name="Nagy L.G."/>
            <person name="Martin F."/>
            <person name="Kauserud H."/>
        </authorList>
    </citation>
    <scope>NUCLEOTIDE SEQUENCE</scope>
    <source>
        <strain evidence="1">CBHHK002</strain>
    </source>
</reference>
<dbReference type="EMBL" id="JARIHO010000046">
    <property type="protein sequence ID" value="KAJ7323588.1"/>
    <property type="molecule type" value="Genomic_DNA"/>
</dbReference>
<organism evidence="1 2">
    <name type="scientific">Mycena albidolilacea</name>
    <dbReference type="NCBI Taxonomy" id="1033008"/>
    <lineage>
        <taxon>Eukaryota</taxon>
        <taxon>Fungi</taxon>
        <taxon>Dikarya</taxon>
        <taxon>Basidiomycota</taxon>
        <taxon>Agaricomycotina</taxon>
        <taxon>Agaricomycetes</taxon>
        <taxon>Agaricomycetidae</taxon>
        <taxon>Agaricales</taxon>
        <taxon>Marasmiineae</taxon>
        <taxon>Mycenaceae</taxon>
        <taxon>Mycena</taxon>
    </lineage>
</organism>
<gene>
    <name evidence="1" type="ORF">DFH08DRAFT_817625</name>
</gene>
<accession>A0AAD6ZI29</accession>
<dbReference type="AlphaFoldDB" id="A0AAD6ZI29"/>
<proteinExistence type="predicted"/>